<dbReference type="InterPro" id="IPR021673">
    <property type="entry name" value="RLR_CTR"/>
</dbReference>
<protein>
    <recommendedName>
        <fullName evidence="4">RNA helicase</fullName>
        <ecNumber evidence="4">3.6.4.13</ecNumber>
    </recommendedName>
</protein>
<evidence type="ECO:0000256" key="2">
    <source>
        <dbReference type="ARBA" id="ARBA00006866"/>
    </source>
</evidence>
<dbReference type="GO" id="GO:0046872">
    <property type="term" value="F:metal ion binding"/>
    <property type="evidence" value="ECO:0007669"/>
    <property type="project" value="UniProtKB-KW"/>
</dbReference>
<dbReference type="InterPro" id="IPR027417">
    <property type="entry name" value="P-loop_NTPase"/>
</dbReference>
<name>A0A1I7RPK2_BURXY</name>
<keyword evidence="8" id="KW-0547">Nucleotide-binding</keyword>
<keyword evidence="12" id="KW-0067">ATP-binding</keyword>
<dbReference type="Pfam" id="PF18119">
    <property type="entry name" value="RIG-I_C"/>
    <property type="match status" value="1"/>
</dbReference>
<comment type="similarity">
    <text evidence="3">Belongs to the eukaryotic ATPase epsilon family.</text>
</comment>
<comment type="subcellular location">
    <subcellularLocation>
        <location evidence="1">Cytoplasm</location>
    </subcellularLocation>
</comment>
<evidence type="ECO:0000256" key="6">
    <source>
        <dbReference type="ARBA" id="ARBA00022588"/>
    </source>
</evidence>
<dbReference type="Gene3D" id="1.10.1620.20">
    <property type="entry name" value="ATP synthase, F1 complex, epsilon subunit superfamily, mitochondrial"/>
    <property type="match status" value="1"/>
</dbReference>
<dbReference type="GO" id="GO:0051607">
    <property type="term" value="P:defense response to virus"/>
    <property type="evidence" value="ECO:0007669"/>
    <property type="project" value="UniProtKB-KW"/>
</dbReference>
<dbReference type="InterPro" id="IPR051363">
    <property type="entry name" value="RLR_Helicase"/>
</dbReference>
<feature type="domain" description="RLR CTR" evidence="20">
    <location>
        <begin position="923"/>
        <end position="1059"/>
    </location>
</feature>
<dbReference type="GO" id="GO:0045087">
    <property type="term" value="P:innate immune response"/>
    <property type="evidence" value="ECO:0007669"/>
    <property type="project" value="UniProtKB-KW"/>
</dbReference>
<dbReference type="Pfam" id="PF00270">
    <property type="entry name" value="DEAD"/>
    <property type="match status" value="1"/>
</dbReference>
<dbReference type="InterPro" id="IPR014001">
    <property type="entry name" value="Helicase_ATP-bd"/>
</dbReference>
<keyword evidence="11" id="KW-0862">Zinc</keyword>
<evidence type="ECO:0000313" key="22">
    <source>
        <dbReference type="WBParaSite" id="BXY_0264300.1"/>
    </source>
</evidence>
<dbReference type="EC" id="3.6.4.13" evidence="4"/>
<keyword evidence="13" id="KW-0391">Immunity</keyword>
<dbReference type="Pfam" id="PF11648">
    <property type="entry name" value="RIG-I_C-RD"/>
    <property type="match status" value="1"/>
</dbReference>
<keyword evidence="7" id="KW-0479">Metal-binding</keyword>
<keyword evidence="9" id="KW-0378">Hydrolase</keyword>
<dbReference type="PANTHER" id="PTHR14074:SF16">
    <property type="entry name" value="ANTIVIRAL INNATE IMMUNE RESPONSE RECEPTOR RIG-I"/>
    <property type="match status" value="1"/>
</dbReference>
<keyword evidence="10" id="KW-0347">Helicase</keyword>
<dbReference type="WBParaSite" id="BXY_0264300.1">
    <property type="protein sequence ID" value="BXY_0264300.1"/>
    <property type="gene ID" value="BXY_0264300"/>
</dbReference>
<proteinExistence type="inferred from homology"/>
<evidence type="ECO:0000256" key="16">
    <source>
        <dbReference type="ARBA" id="ARBA00049390"/>
    </source>
</evidence>
<organism evidence="21 22">
    <name type="scientific">Bursaphelenchus xylophilus</name>
    <name type="common">Pinewood nematode worm</name>
    <name type="synonym">Aphelenchoides xylophilus</name>
    <dbReference type="NCBI Taxonomy" id="6326"/>
    <lineage>
        <taxon>Eukaryota</taxon>
        <taxon>Metazoa</taxon>
        <taxon>Ecdysozoa</taxon>
        <taxon>Nematoda</taxon>
        <taxon>Chromadorea</taxon>
        <taxon>Rhabditida</taxon>
        <taxon>Tylenchina</taxon>
        <taxon>Tylenchomorpha</taxon>
        <taxon>Aphelenchoidea</taxon>
        <taxon>Aphelenchoididae</taxon>
        <taxon>Bursaphelenchus</taxon>
    </lineage>
</organism>
<dbReference type="eggNOG" id="KOG0354">
    <property type="taxonomic scope" value="Eukaryota"/>
</dbReference>
<dbReference type="PROSITE" id="PS51789">
    <property type="entry name" value="RLR_CTR"/>
    <property type="match status" value="1"/>
</dbReference>
<keyword evidence="15" id="KW-0051">Antiviral defense</keyword>
<evidence type="ECO:0000256" key="8">
    <source>
        <dbReference type="ARBA" id="ARBA00022741"/>
    </source>
</evidence>
<dbReference type="SMART" id="SM00490">
    <property type="entry name" value="HELICc"/>
    <property type="match status" value="1"/>
</dbReference>
<dbReference type="SMART" id="SM00487">
    <property type="entry name" value="DEXDc"/>
    <property type="match status" value="1"/>
</dbReference>
<accession>A0A1I7RPK2</accession>
<dbReference type="GO" id="GO:0003723">
    <property type="term" value="F:RNA binding"/>
    <property type="evidence" value="ECO:0007669"/>
    <property type="project" value="UniProtKB-KW"/>
</dbReference>
<keyword evidence="6" id="KW-0399">Innate immunity</keyword>
<keyword evidence="14" id="KW-0694">RNA-binding</keyword>
<dbReference type="SUPFAM" id="SSF48690">
    <property type="entry name" value="Epsilon subunit of mitochondrial F1F0-ATP synthase"/>
    <property type="match status" value="1"/>
</dbReference>
<evidence type="ECO:0000256" key="17">
    <source>
        <dbReference type="SAM" id="Coils"/>
    </source>
</evidence>
<evidence type="ECO:0000256" key="13">
    <source>
        <dbReference type="ARBA" id="ARBA00022859"/>
    </source>
</evidence>
<keyword evidence="5" id="KW-0963">Cytoplasm</keyword>
<evidence type="ECO:0000256" key="15">
    <source>
        <dbReference type="ARBA" id="ARBA00023118"/>
    </source>
</evidence>
<dbReference type="GO" id="GO:0016787">
    <property type="term" value="F:hydrolase activity"/>
    <property type="evidence" value="ECO:0007669"/>
    <property type="project" value="UniProtKB-KW"/>
</dbReference>
<dbReference type="GO" id="GO:0005743">
    <property type="term" value="C:mitochondrial inner membrane"/>
    <property type="evidence" value="ECO:0007669"/>
    <property type="project" value="InterPro"/>
</dbReference>
<evidence type="ECO:0000313" key="21">
    <source>
        <dbReference type="Proteomes" id="UP000095284"/>
    </source>
</evidence>
<evidence type="ECO:0000256" key="11">
    <source>
        <dbReference type="ARBA" id="ARBA00022833"/>
    </source>
</evidence>
<feature type="coiled-coil region" evidence="17">
    <location>
        <begin position="904"/>
        <end position="938"/>
    </location>
</feature>
<evidence type="ECO:0000259" key="19">
    <source>
        <dbReference type="PROSITE" id="PS51194"/>
    </source>
</evidence>
<dbReference type="Pfam" id="PF04627">
    <property type="entry name" value="ATP-synt_Eps"/>
    <property type="match status" value="1"/>
</dbReference>
<dbReference type="PROSITE" id="PS51192">
    <property type="entry name" value="HELICASE_ATP_BIND_1"/>
    <property type="match status" value="1"/>
</dbReference>
<evidence type="ECO:0000256" key="5">
    <source>
        <dbReference type="ARBA" id="ARBA00022490"/>
    </source>
</evidence>
<evidence type="ECO:0000256" key="12">
    <source>
        <dbReference type="ARBA" id="ARBA00022840"/>
    </source>
</evidence>
<dbReference type="InterPro" id="IPR006721">
    <property type="entry name" value="ATP_synth_F1_esu_mt"/>
</dbReference>
<dbReference type="SUPFAM" id="SSF52540">
    <property type="entry name" value="P-loop containing nucleoside triphosphate hydrolases"/>
    <property type="match status" value="2"/>
</dbReference>
<sequence>MAGWRAAGLTYLRYSQIAAAVTRKCAKVAAGTKSTAPAPATLKLTFWENGKQIPTFFRYIKMGEEPLKYQHHPSFIRLFEQEMTIMIEERPGFLNEIVDRLDSEFKKKMEKARNPKRDVMHAMMYCSSPERDELYVWMQRELLRHYRNDDFIREMLETRPEEAEFDLFFDDDFKLDFVAACLDPIDWAKQAECLQVDAYKDILNRTNGVYDHIKHNKEHLSTARQERKKLSWGCYRLTANYIIRSMMYSKPGEVNNRERNWFWDFIYIIYQSGVGNRTILPFIAPDIIQRMDEYISRITARVDDFAIANEEDMIKENEIVYEFRPQKSYQPEMEFLRQDDDDVDSDLKLRGYQLELAKPANNGENCVVCAPTGAGKTIVAIDVIKNHLQKFEFDSFGMEQEKTRAVFIVPTVPLVNQQMKSLRIYLKHKWVINGFYGGDRYDGATSRFQAILRSHVIVITPQLLLNMFKSILKTERLFVSDFSLVIFDECHHCTANHPYKMIMEYLTSSPSPLKPQIVGLTASLGIGGNDARDKESAAEHILKMCVAMTATSLSTVKNPDNLQELRSHVSPPVDEVIKCRRPSNDPFRSTVAEVLLYFFNRLEPVLKKYANLMREKDEKVYNKLKNLTFNRQSSMGWERNLDLIRESFATSEDNEKMVYVNTMIDHMKLYMFSLKMNDLLPAFYAYNYLNQEMARLVNNTSEHNREFLQLFMEKREKLKSIAYSDSGQGKEIVAKLVEILEAAYTENPTTQCLIFLDRRSTTQTLVEFILRSKRIGRLMGGSKDFARHLTSSNQSAKNGGMSSAEQKNIIRNFDRGIIRILAVTSVVEEGLDIAACNLIIKYNSTGSERTMIQRRGRARAKESKAILLALDEDVEAREINNMMKEELLNKVISELQNKGDVALKRSIMEKEARIKQRLKDEEDEKRRHRDQLAEKKYKIRCNNCRADISDTTKIRLVLGTYYVAVNSDIWTRIRISDEDATAKDAYVIKCGTAICAKEGCGHRVGEIVNFAGAYYPALKSAQLNFEEEKKYGEPDVRMNQQWTRLTDNFNVTDLSYKDQIEMVNSLRGHFKTFQLLKENEAVAIQKQREAMKRKRERKMRQGNWYDDVDREY</sequence>
<feature type="domain" description="Helicase ATP-binding" evidence="18">
    <location>
        <begin position="357"/>
        <end position="524"/>
    </location>
</feature>
<dbReference type="InterPro" id="IPR041204">
    <property type="entry name" value="RIG-I-like_C"/>
</dbReference>
<dbReference type="CDD" id="cd12153">
    <property type="entry name" value="F1-ATPase_epsilon"/>
    <property type="match status" value="1"/>
</dbReference>
<dbReference type="Gene3D" id="3.40.50.300">
    <property type="entry name" value="P-loop containing nucleotide triphosphate hydrolases"/>
    <property type="match status" value="2"/>
</dbReference>
<evidence type="ECO:0000256" key="14">
    <source>
        <dbReference type="ARBA" id="ARBA00022884"/>
    </source>
</evidence>
<keyword evidence="17" id="KW-0175">Coiled coil</keyword>
<reference evidence="22" key="1">
    <citation type="submission" date="2016-11" db="UniProtKB">
        <authorList>
            <consortium name="WormBaseParasite"/>
        </authorList>
    </citation>
    <scope>IDENTIFICATION</scope>
</reference>
<dbReference type="PROSITE" id="PS51194">
    <property type="entry name" value="HELICASE_CTER"/>
    <property type="match status" value="1"/>
</dbReference>
<evidence type="ECO:0000256" key="7">
    <source>
        <dbReference type="ARBA" id="ARBA00022723"/>
    </source>
</evidence>
<evidence type="ECO:0000259" key="20">
    <source>
        <dbReference type="PROSITE" id="PS51789"/>
    </source>
</evidence>
<dbReference type="InterPro" id="IPR036742">
    <property type="entry name" value="ATP_synth_F1_esu_sf_mt"/>
</dbReference>
<dbReference type="PANTHER" id="PTHR14074">
    <property type="entry name" value="HELICASE WITH DEATH DOMAIN-RELATED"/>
    <property type="match status" value="1"/>
</dbReference>
<dbReference type="InterPro" id="IPR038557">
    <property type="entry name" value="RLR_C_sf"/>
</dbReference>
<dbReference type="InterPro" id="IPR011545">
    <property type="entry name" value="DEAD/DEAH_box_helicase_dom"/>
</dbReference>
<evidence type="ECO:0000256" key="4">
    <source>
        <dbReference type="ARBA" id="ARBA00012552"/>
    </source>
</evidence>
<evidence type="ECO:0000256" key="3">
    <source>
        <dbReference type="ARBA" id="ARBA00009502"/>
    </source>
</evidence>
<dbReference type="GO" id="GO:0003724">
    <property type="term" value="F:RNA helicase activity"/>
    <property type="evidence" value="ECO:0007669"/>
    <property type="project" value="UniProtKB-EC"/>
</dbReference>
<comment type="catalytic activity">
    <reaction evidence="16">
        <text>ATP + H2O = ADP + phosphate + H(+)</text>
        <dbReference type="Rhea" id="RHEA:13065"/>
        <dbReference type="ChEBI" id="CHEBI:15377"/>
        <dbReference type="ChEBI" id="CHEBI:15378"/>
        <dbReference type="ChEBI" id="CHEBI:30616"/>
        <dbReference type="ChEBI" id="CHEBI:43474"/>
        <dbReference type="ChEBI" id="CHEBI:456216"/>
        <dbReference type="EC" id="3.6.4.13"/>
    </reaction>
    <physiologicalReaction direction="left-to-right" evidence="16">
        <dbReference type="Rhea" id="RHEA:13066"/>
    </physiologicalReaction>
</comment>
<dbReference type="GO" id="GO:0005524">
    <property type="term" value="F:ATP binding"/>
    <property type="evidence" value="ECO:0007669"/>
    <property type="project" value="UniProtKB-KW"/>
</dbReference>
<evidence type="ECO:0000256" key="10">
    <source>
        <dbReference type="ARBA" id="ARBA00022806"/>
    </source>
</evidence>
<comment type="similarity">
    <text evidence="2">Belongs to the helicase family. RLR subfamily.</text>
</comment>
<dbReference type="InterPro" id="IPR001650">
    <property type="entry name" value="Helicase_C-like"/>
</dbReference>
<dbReference type="GO" id="GO:0046933">
    <property type="term" value="F:proton-transporting ATP synthase activity, rotational mechanism"/>
    <property type="evidence" value="ECO:0007669"/>
    <property type="project" value="InterPro"/>
</dbReference>
<dbReference type="Gene3D" id="2.170.150.30">
    <property type="entry name" value="RIG-I-like receptor, C-terminal regulatory domain"/>
    <property type="match status" value="1"/>
</dbReference>
<evidence type="ECO:0000256" key="9">
    <source>
        <dbReference type="ARBA" id="ARBA00022801"/>
    </source>
</evidence>
<dbReference type="Pfam" id="PF00271">
    <property type="entry name" value="Helicase_C"/>
    <property type="match status" value="1"/>
</dbReference>
<dbReference type="GO" id="GO:0045259">
    <property type="term" value="C:proton-transporting ATP synthase complex"/>
    <property type="evidence" value="ECO:0007669"/>
    <property type="project" value="InterPro"/>
</dbReference>
<dbReference type="Proteomes" id="UP000095284">
    <property type="component" value="Unplaced"/>
</dbReference>
<dbReference type="AlphaFoldDB" id="A0A1I7RPK2"/>
<feature type="domain" description="Helicase C-terminal" evidence="19">
    <location>
        <begin position="735"/>
        <end position="899"/>
    </location>
</feature>
<dbReference type="Gene3D" id="1.20.1320.30">
    <property type="match status" value="1"/>
</dbReference>
<evidence type="ECO:0000259" key="18">
    <source>
        <dbReference type="PROSITE" id="PS51192"/>
    </source>
</evidence>
<evidence type="ECO:0000256" key="1">
    <source>
        <dbReference type="ARBA" id="ARBA00004496"/>
    </source>
</evidence>